<comment type="caution">
    <text evidence="1">The sequence shown here is derived from an EMBL/GenBank/DDBJ whole genome shotgun (WGS) entry which is preliminary data.</text>
</comment>
<dbReference type="PANTHER" id="PTHR11803:SF39">
    <property type="entry name" value="2-IMINOBUTANOATE_2-IMINOPROPANOATE DEAMINASE"/>
    <property type="match status" value="1"/>
</dbReference>
<dbReference type="PANTHER" id="PTHR11803">
    <property type="entry name" value="2-IMINOBUTANOATE/2-IMINOPROPANOATE DEAMINASE RIDA"/>
    <property type="match status" value="1"/>
</dbReference>
<organism evidence="1 2">
    <name type="scientific">Sinorhizobium terangae</name>
    <dbReference type="NCBI Taxonomy" id="110322"/>
    <lineage>
        <taxon>Bacteria</taxon>
        <taxon>Pseudomonadati</taxon>
        <taxon>Pseudomonadota</taxon>
        <taxon>Alphaproteobacteria</taxon>
        <taxon>Hyphomicrobiales</taxon>
        <taxon>Rhizobiaceae</taxon>
        <taxon>Sinorhizobium/Ensifer group</taxon>
        <taxon>Sinorhizobium</taxon>
    </lineage>
</organism>
<accession>A0A6N7LR60</accession>
<dbReference type="GO" id="GO:0019239">
    <property type="term" value="F:deaminase activity"/>
    <property type="evidence" value="ECO:0007669"/>
    <property type="project" value="TreeGrafter"/>
</dbReference>
<reference evidence="1 2" key="1">
    <citation type="journal article" date="2013" name="Genome Biol.">
        <title>Comparative genomics of the core and accessory genomes of 48 Sinorhizobium strains comprising five genospecies.</title>
        <authorList>
            <person name="Sugawara M."/>
            <person name="Epstein B."/>
            <person name="Badgley B.D."/>
            <person name="Unno T."/>
            <person name="Xu L."/>
            <person name="Reese J."/>
            <person name="Gyaneshwar P."/>
            <person name="Denny R."/>
            <person name="Mudge J."/>
            <person name="Bharti A.K."/>
            <person name="Farmer A.D."/>
            <person name="May G.D."/>
            <person name="Woodward J.E."/>
            <person name="Medigue C."/>
            <person name="Vallenet D."/>
            <person name="Lajus A."/>
            <person name="Rouy Z."/>
            <person name="Martinez-Vaz B."/>
            <person name="Tiffin P."/>
            <person name="Young N.D."/>
            <person name="Sadowsky M.J."/>
        </authorList>
    </citation>
    <scope>NUCLEOTIDE SEQUENCE [LARGE SCALE GENOMIC DNA]</scope>
    <source>
        <strain evidence="1 2">USDA4894</strain>
    </source>
</reference>
<evidence type="ECO:0000313" key="2">
    <source>
        <dbReference type="Proteomes" id="UP000439983"/>
    </source>
</evidence>
<dbReference type="Gene3D" id="3.30.1330.40">
    <property type="entry name" value="RutC-like"/>
    <property type="match status" value="1"/>
</dbReference>
<dbReference type="InterPro" id="IPR035959">
    <property type="entry name" value="RutC-like_sf"/>
</dbReference>
<proteinExistence type="predicted"/>
<dbReference type="InterPro" id="IPR006175">
    <property type="entry name" value="YjgF/YER057c/UK114"/>
</dbReference>
<dbReference type="EMBL" id="WITC01000139">
    <property type="protein sequence ID" value="MQX19398.1"/>
    <property type="molecule type" value="Genomic_DNA"/>
</dbReference>
<protein>
    <submittedName>
        <fullName evidence="1">RidA family protein</fullName>
    </submittedName>
</protein>
<dbReference type="GO" id="GO:0005829">
    <property type="term" value="C:cytosol"/>
    <property type="evidence" value="ECO:0007669"/>
    <property type="project" value="TreeGrafter"/>
</dbReference>
<name>A0A6N7LR60_SINTE</name>
<dbReference type="SUPFAM" id="SSF55298">
    <property type="entry name" value="YjgF-like"/>
    <property type="match status" value="1"/>
</dbReference>
<dbReference type="OrthoDB" id="9799840at2"/>
<sequence length="135" mass="14456">MGMPWEDEYGYAQSVKVGDTIHLSGQLSHNDSGEIIAPAPIDANGKVTDFSNMGAQMEQAYANCAKLLAQYGLTMESVVQEVIYVLDMDAAFKVAGPVRKKAFGSQKPAVASTILVTPRLAFPSQLIEISMMAVA</sequence>
<dbReference type="Pfam" id="PF01042">
    <property type="entry name" value="Ribonuc_L-PSP"/>
    <property type="match status" value="1"/>
</dbReference>
<dbReference type="AlphaFoldDB" id="A0A6N7LR60"/>
<gene>
    <name evidence="1" type="ORF">GHK62_33255</name>
</gene>
<keyword evidence="2" id="KW-1185">Reference proteome</keyword>
<dbReference type="Proteomes" id="UP000439983">
    <property type="component" value="Unassembled WGS sequence"/>
</dbReference>
<evidence type="ECO:0000313" key="1">
    <source>
        <dbReference type="EMBL" id="MQX19398.1"/>
    </source>
</evidence>